<dbReference type="EMBL" id="CM044707">
    <property type="protein sequence ID" value="KAI5652358.1"/>
    <property type="molecule type" value="Genomic_DNA"/>
</dbReference>
<protein>
    <submittedName>
        <fullName evidence="1">Uncharacterized protein</fullName>
    </submittedName>
</protein>
<evidence type="ECO:0000313" key="2">
    <source>
        <dbReference type="Proteomes" id="UP001060085"/>
    </source>
</evidence>
<name>A0ACB9ZYY3_CATRO</name>
<organism evidence="1 2">
    <name type="scientific">Catharanthus roseus</name>
    <name type="common">Madagascar periwinkle</name>
    <name type="synonym">Vinca rosea</name>
    <dbReference type="NCBI Taxonomy" id="4058"/>
    <lineage>
        <taxon>Eukaryota</taxon>
        <taxon>Viridiplantae</taxon>
        <taxon>Streptophyta</taxon>
        <taxon>Embryophyta</taxon>
        <taxon>Tracheophyta</taxon>
        <taxon>Spermatophyta</taxon>
        <taxon>Magnoliopsida</taxon>
        <taxon>eudicotyledons</taxon>
        <taxon>Gunneridae</taxon>
        <taxon>Pentapetalae</taxon>
        <taxon>asterids</taxon>
        <taxon>lamiids</taxon>
        <taxon>Gentianales</taxon>
        <taxon>Apocynaceae</taxon>
        <taxon>Rauvolfioideae</taxon>
        <taxon>Vinceae</taxon>
        <taxon>Catharanthinae</taxon>
        <taxon>Catharanthus</taxon>
    </lineage>
</organism>
<accession>A0ACB9ZYY3</accession>
<evidence type="ECO:0000313" key="1">
    <source>
        <dbReference type="EMBL" id="KAI5652358.1"/>
    </source>
</evidence>
<keyword evidence="2" id="KW-1185">Reference proteome</keyword>
<gene>
    <name evidence="1" type="ORF">M9H77_29545</name>
</gene>
<sequence>MSPMTSLARMIPQLPVWHPLRRMWTIFEQLRVTQDIHVAQLAEILESARRDGFSCALLLYIYGNGSHDVVFSFVCESGPQIEDNVVLSVVFAKGSTTKNGRKIVGSGAKKKSNSDHKIAYHQGRLRPMVDSPYRQDGLRALMNIEDRDLPLMLGFRLENKMGKIARGIKDQNNEFGLR</sequence>
<proteinExistence type="predicted"/>
<reference evidence="2" key="1">
    <citation type="journal article" date="2023" name="Nat. Plants">
        <title>Single-cell RNA sequencing provides a high-resolution roadmap for understanding the multicellular compartmentation of specialized metabolism.</title>
        <authorList>
            <person name="Sun S."/>
            <person name="Shen X."/>
            <person name="Li Y."/>
            <person name="Li Y."/>
            <person name="Wang S."/>
            <person name="Li R."/>
            <person name="Zhang H."/>
            <person name="Shen G."/>
            <person name="Guo B."/>
            <person name="Wei J."/>
            <person name="Xu J."/>
            <person name="St-Pierre B."/>
            <person name="Chen S."/>
            <person name="Sun C."/>
        </authorList>
    </citation>
    <scope>NUCLEOTIDE SEQUENCE [LARGE SCALE GENOMIC DNA]</scope>
</reference>
<dbReference type="Proteomes" id="UP001060085">
    <property type="component" value="Linkage Group LG07"/>
</dbReference>
<comment type="caution">
    <text evidence="1">The sequence shown here is derived from an EMBL/GenBank/DDBJ whole genome shotgun (WGS) entry which is preliminary data.</text>
</comment>